<dbReference type="Pfam" id="PF18332">
    <property type="entry name" value="XRN1_D1"/>
    <property type="match status" value="1"/>
</dbReference>
<dbReference type="Proteomes" id="UP001358614">
    <property type="component" value="Chromosome 1"/>
</dbReference>
<dbReference type="InterPro" id="IPR041106">
    <property type="entry name" value="XRN1_D2_D3"/>
</dbReference>
<keyword evidence="3 6" id="KW-0540">Nuclease</keyword>
<dbReference type="GO" id="GO:0005634">
    <property type="term" value="C:nucleus"/>
    <property type="evidence" value="ECO:0007669"/>
    <property type="project" value="TreeGrafter"/>
</dbReference>
<comment type="similarity">
    <text evidence="1">Belongs to the 5'-3' exonuclease family. XRN2/RAT1 subfamily.</text>
</comment>
<feature type="compositionally biased region" description="Gly residues" evidence="7">
    <location>
        <begin position="1423"/>
        <end position="1437"/>
    </location>
</feature>
<keyword evidence="4 6" id="KW-0378">Hydrolase</keyword>
<evidence type="ECO:0000256" key="4">
    <source>
        <dbReference type="ARBA" id="ARBA00022801"/>
    </source>
</evidence>
<dbReference type="Gene3D" id="3.40.50.12390">
    <property type="match status" value="2"/>
</dbReference>
<feature type="region of interest" description="Disordered" evidence="7">
    <location>
        <begin position="1409"/>
        <end position="1462"/>
    </location>
</feature>
<dbReference type="Gene3D" id="2.170.260.40">
    <property type="match status" value="1"/>
</dbReference>
<feature type="compositionally biased region" description="Basic and acidic residues" evidence="7">
    <location>
        <begin position="116"/>
        <end position="135"/>
    </location>
</feature>
<evidence type="ECO:0000259" key="12">
    <source>
        <dbReference type="Pfam" id="PF18334"/>
    </source>
</evidence>
<dbReference type="InterPro" id="IPR040992">
    <property type="entry name" value="XRN1_D1"/>
</dbReference>
<dbReference type="InterPro" id="IPR041385">
    <property type="entry name" value="SH3_12"/>
</dbReference>
<dbReference type="RefSeq" id="XP_066080554.1">
    <property type="nucleotide sequence ID" value="XM_066224457.1"/>
</dbReference>
<evidence type="ECO:0000256" key="3">
    <source>
        <dbReference type="ARBA" id="ARBA00022722"/>
    </source>
</evidence>
<dbReference type="Pfam" id="PF18129">
    <property type="entry name" value="SH3_12"/>
    <property type="match status" value="1"/>
</dbReference>
<protein>
    <recommendedName>
        <fullName evidence="6">5'-3' exoribonuclease 1</fullName>
        <ecNumber evidence="6">3.1.13.-</ecNumber>
    </recommendedName>
</protein>
<dbReference type="CDD" id="cd18673">
    <property type="entry name" value="PIN_XRN1-2-like"/>
    <property type="match status" value="1"/>
</dbReference>
<feature type="compositionally biased region" description="Polar residues" evidence="7">
    <location>
        <begin position="1323"/>
        <end position="1334"/>
    </location>
</feature>
<dbReference type="InterPro" id="IPR047007">
    <property type="entry name" value="XRN1_D1_sf"/>
</dbReference>
<dbReference type="InterPro" id="IPR016494">
    <property type="entry name" value="5_3_exoribonuclease_1"/>
</dbReference>
<dbReference type="InterPro" id="IPR014722">
    <property type="entry name" value="Rib_uL2_dom2"/>
</dbReference>
<sequence length="1462" mass="164432">MGIPKLTIHPYSYSSSAGSRRDTLLLPSSSLQTRFRRLTIYSDLDMNGIIHNCSHPPSSENDPHFRITEEQMILAIFAYIDHLFTKIKPQKVFFMAIDGVAPRAKMNQQRSRRFRTAKDAVEKRREAEKKGEKLPEEKAFDSNCITPGTPFMARLSNHLKYYVTKRISEDAEWRNVKVILSGHDVPGEGEHKIQEYIRLSKAQPDYNPNTRHCLYGLDADLIMLGLLSHDPHFCLLREEVTFGRKTKKTTGLANTNFYLLHLSLLREYLDLEFGSLATQISFKYDLERIIDDFILMAVFVGNDFLPHLPDLHINEGALERIWGIYKEILPVAGGYLNEHGTISLPRLQLMLDKLAQFEIDNFEEEYADQNWYKGKQSKEIEAMEKARKKGKMVITKDQQKILNQVRQFVTKHQAKPSAADRCVIVNNLSARDQRFVQELGDDLHLTTTWDEVDDYGQNLVVMTFNLEGISEDGASAVADEEADGEEWESEEEDEDSEGALAIERVFAKYNKAKIVDNVVEDFEEAYEEKLKENLDDWKKRYYKEKLEIDFNKPEEMHAIVFRYIEGLQWILNYYYKGVASWGWFYNYHYAPRITDLKGIPDFKFDFNLGKPFTPFQQLMGVLPEESKEHVPPAYRDLMYEETSPIIDFYPRDFALDMNGKKQDWEAVIKIPFIDEERLLRAMAARDQRLTSEEKSRNQNYVATQFEYDADQEASYPSSAPGYFPDLAKAQCRSSPFHLPTLGDGIELILGLLDGVHLGAKALAGFPSLQTLPHQGTLGYHGVNVFQSDSRNQSMIITITAKHDRPNTGDIAKRMIGQRTFHSWPYLHEGIVVAVSDDMFKYELQKMGKTAKVVSTPFNPFQAIAWKKSADHIEHHNSKRFGIITGNIDVVLHVRPLKGMKRLDTGALVKDYEGPEKEITQAYQLAVNQVTFEDERYLEQAAPPMSQEFPDGEKVIFLGQMGYGTAAQVIKTTDTTLDVALAYFPSEKQENLNFSKLVAHRPAGTYYPSPVLARRLNIPPLGLSRITSTLLVLLEDGSKSNIGLALKFESKGLKVLGFSRKNDRGWEYSEKTAQILQEYKEAFPEPFANLDSRGGDLVTSAELCPTADDPDSVIKAMRKWLKERDLLDPDTVSLFAEQLEKESVAMIEKLADQYRNMKSPNMIKRAVVKAIPRQAVLKPAHAIYRLQGQTFAVGDRVIMVQDAAAGGVPLAMKGVVVGLGSRDIDVVWDVPFMGGETLQGRCSEYRGSTVPFTSCLNLTRPQFAVGGTDQEDRAVGQHAAFKPQLGPRPVLQMQNYQPSAPGRKTFNQHPQQAHTIMKNPNRAPPQNVNGNQSYGNAARGIKPPAQVQGGQQSHGEKLANALGAKHIAHRPGPAHPQPPQIVRSPKAQANVALPVPLPQGRPQPKYEAIQPETQQNGHASHVNGGAGRGRGRGGGGFRGRGDGRGRGRGGNRGGSRGGAPVNT</sequence>
<dbReference type="FunFam" id="3.40.50.12390:FF:000002">
    <property type="entry name" value="5'-3' exoribonuclease 1"/>
    <property type="match status" value="1"/>
</dbReference>
<feature type="domain" description="Xrn1 N-terminal" evidence="8">
    <location>
        <begin position="44"/>
        <end position="239"/>
    </location>
</feature>
<evidence type="ECO:0000256" key="2">
    <source>
        <dbReference type="ARBA" id="ARBA00022664"/>
    </source>
</evidence>
<dbReference type="Pfam" id="PF18334">
    <property type="entry name" value="XRN1_D2_D3"/>
    <property type="match status" value="1"/>
</dbReference>
<feature type="domain" description="5'-3' exoribonuclease 1 D1" evidence="11">
    <location>
        <begin position="750"/>
        <end position="939"/>
    </location>
</feature>
<dbReference type="InterPro" id="IPR027073">
    <property type="entry name" value="5_3_exoribonuclease"/>
</dbReference>
<dbReference type="Gene3D" id="1.25.40.1050">
    <property type="match status" value="1"/>
</dbReference>
<feature type="domain" description="Exoribonuclease Xrn1 D2/D3" evidence="12">
    <location>
        <begin position="943"/>
        <end position="1166"/>
    </location>
</feature>
<keyword evidence="2" id="KW-0507">mRNA processing</keyword>
<comment type="subcellular location">
    <subcellularLocation>
        <location evidence="6">Cytoplasm</location>
    </subcellularLocation>
</comment>
<evidence type="ECO:0000256" key="5">
    <source>
        <dbReference type="ARBA" id="ARBA00022839"/>
    </source>
</evidence>
<dbReference type="InterPro" id="IPR041412">
    <property type="entry name" value="Xrn1_helical"/>
</dbReference>
<evidence type="ECO:0000259" key="10">
    <source>
        <dbReference type="Pfam" id="PF18129"/>
    </source>
</evidence>
<evidence type="ECO:0000256" key="1">
    <source>
        <dbReference type="ARBA" id="ARBA00006994"/>
    </source>
</evidence>
<reference evidence="13 14" key="1">
    <citation type="submission" date="2024-01" db="EMBL/GenBank/DDBJ databases">
        <title>Comparative genomics of Cryptococcus and Kwoniella reveals pathogenesis evolution and contrasting modes of karyotype evolution via chromosome fusion or intercentromeric recombination.</title>
        <authorList>
            <person name="Coelho M.A."/>
            <person name="David-Palma M."/>
            <person name="Shea T."/>
            <person name="Bowers K."/>
            <person name="McGinley-Smith S."/>
            <person name="Mohammad A.W."/>
            <person name="Gnirke A."/>
            <person name="Yurkov A.M."/>
            <person name="Nowrousian M."/>
            <person name="Sun S."/>
            <person name="Cuomo C.A."/>
            <person name="Heitman J."/>
        </authorList>
    </citation>
    <scope>NUCLEOTIDE SEQUENCE [LARGE SCALE GENOMIC DNA]</scope>
    <source>
        <strain evidence="13 14">PYCC6329</strain>
    </source>
</reference>
<feature type="region of interest" description="Disordered" evidence="7">
    <location>
        <begin position="115"/>
        <end position="135"/>
    </location>
</feature>
<dbReference type="InterPro" id="IPR004859">
    <property type="entry name" value="Xrn1_N"/>
</dbReference>
<dbReference type="InterPro" id="IPR047008">
    <property type="entry name" value="XRN1_SH3_sf"/>
</dbReference>
<dbReference type="Pfam" id="PF03159">
    <property type="entry name" value="XRN_N"/>
    <property type="match status" value="1"/>
</dbReference>
<dbReference type="GO" id="GO:0005737">
    <property type="term" value="C:cytoplasm"/>
    <property type="evidence" value="ECO:0007669"/>
    <property type="project" value="UniProtKB-SubCell"/>
</dbReference>
<dbReference type="PANTHER" id="PTHR12341">
    <property type="entry name" value="5'-&gt;3' EXORIBONUCLEASE"/>
    <property type="match status" value="1"/>
</dbReference>
<dbReference type="PIRSF" id="PIRSF006743">
    <property type="entry name" value="Exonuclease_Xnr1"/>
    <property type="match status" value="1"/>
</dbReference>
<keyword evidence="14" id="KW-1185">Reference proteome</keyword>
<dbReference type="GO" id="GO:0000184">
    <property type="term" value="P:nuclear-transcribed mRNA catabolic process, nonsense-mediated decay"/>
    <property type="evidence" value="ECO:0007669"/>
    <property type="project" value="UniProtKB-KW"/>
</dbReference>
<feature type="domain" description="Xrn1 helical" evidence="9">
    <location>
        <begin position="283"/>
        <end position="701"/>
    </location>
</feature>
<evidence type="ECO:0000256" key="6">
    <source>
        <dbReference type="PIRNR" id="PIRNR006743"/>
    </source>
</evidence>
<dbReference type="GO" id="GO:0003723">
    <property type="term" value="F:RNA binding"/>
    <property type="evidence" value="ECO:0007669"/>
    <property type="project" value="UniProtKB-KW"/>
</dbReference>
<dbReference type="EC" id="3.1.13.-" evidence="6"/>
<feature type="compositionally biased region" description="Acidic residues" evidence="7">
    <location>
        <begin position="478"/>
        <end position="495"/>
    </location>
</feature>
<evidence type="ECO:0000313" key="13">
    <source>
        <dbReference type="EMBL" id="WWD02587.1"/>
    </source>
</evidence>
<dbReference type="Gene3D" id="2.30.30.750">
    <property type="match status" value="1"/>
</dbReference>
<evidence type="ECO:0000256" key="7">
    <source>
        <dbReference type="SAM" id="MobiDB-lite"/>
    </source>
</evidence>
<dbReference type="FunFam" id="1.25.40.1050:FF:000002">
    <property type="entry name" value="5'-3' exoribonuclease"/>
    <property type="match status" value="1"/>
</dbReference>
<proteinExistence type="inferred from homology"/>
<name>A0AAX4KA37_9TREE</name>
<accession>A0AAX4KA37</accession>
<keyword evidence="6" id="KW-0963">Cytoplasm</keyword>
<dbReference type="Gene3D" id="2.30.30.30">
    <property type="match status" value="1"/>
</dbReference>
<feature type="region of interest" description="Disordered" evidence="7">
    <location>
        <begin position="1317"/>
        <end position="1354"/>
    </location>
</feature>
<organism evidence="13 14">
    <name type="scientific">Kwoniella europaea PYCC6329</name>
    <dbReference type="NCBI Taxonomy" id="1423913"/>
    <lineage>
        <taxon>Eukaryota</taxon>
        <taxon>Fungi</taxon>
        <taxon>Dikarya</taxon>
        <taxon>Basidiomycota</taxon>
        <taxon>Agaricomycotina</taxon>
        <taxon>Tremellomycetes</taxon>
        <taxon>Tremellales</taxon>
        <taxon>Cryptococcaceae</taxon>
        <taxon>Kwoniella</taxon>
    </lineage>
</organism>
<keyword evidence="6" id="KW-0866">Nonsense-mediated mRNA decay</keyword>
<dbReference type="KEGG" id="ker:91099431"/>
<evidence type="ECO:0000313" key="14">
    <source>
        <dbReference type="Proteomes" id="UP001358614"/>
    </source>
</evidence>
<feature type="domain" description="5'-3' exoribonuclease 1 SH3-like" evidence="10">
    <location>
        <begin position="1188"/>
        <end position="1256"/>
    </location>
</feature>
<dbReference type="EMBL" id="CP144089">
    <property type="protein sequence ID" value="WWD02587.1"/>
    <property type="molecule type" value="Genomic_DNA"/>
</dbReference>
<comment type="function">
    <text evidence="6">Multifunctional protein that exhibits several independent functions at different levels of the cellular processes. 5'-3' exonuclease component of the nonsense-mediated mRNA decay (NMD) which is a highly conserved mRNA degradation pathway, an RNA surveillance system whose role is to identify and rid cells of mRNA with premature termination codons and thus prevents accumulation of potentially harmful truncated proteins.</text>
</comment>
<dbReference type="GO" id="GO:0006397">
    <property type="term" value="P:mRNA processing"/>
    <property type="evidence" value="ECO:0007669"/>
    <property type="project" value="UniProtKB-KW"/>
</dbReference>
<evidence type="ECO:0000259" key="8">
    <source>
        <dbReference type="Pfam" id="PF03159"/>
    </source>
</evidence>
<feature type="region of interest" description="Disordered" evidence="7">
    <location>
        <begin position="476"/>
        <end position="495"/>
    </location>
</feature>
<evidence type="ECO:0000259" key="11">
    <source>
        <dbReference type="Pfam" id="PF18332"/>
    </source>
</evidence>
<dbReference type="GeneID" id="91099431"/>
<keyword evidence="5 6" id="KW-0269">Exonuclease</keyword>
<gene>
    <name evidence="13" type="ORF">V865_000627</name>
</gene>
<dbReference type="Pfam" id="PF17846">
    <property type="entry name" value="XRN_M"/>
    <property type="match status" value="1"/>
</dbReference>
<evidence type="ECO:0000259" key="9">
    <source>
        <dbReference type="Pfam" id="PF17846"/>
    </source>
</evidence>
<dbReference type="GO" id="GO:0004534">
    <property type="term" value="F:5'-3' RNA exonuclease activity"/>
    <property type="evidence" value="ECO:0007669"/>
    <property type="project" value="TreeGrafter"/>
</dbReference>
<dbReference type="PANTHER" id="PTHR12341:SF7">
    <property type="entry name" value="5'-3' EXORIBONUCLEASE 1"/>
    <property type="match status" value="1"/>
</dbReference>
<keyword evidence="6" id="KW-0694">RNA-binding</keyword>
<dbReference type="GO" id="GO:0016075">
    <property type="term" value="P:rRNA catabolic process"/>
    <property type="evidence" value="ECO:0007669"/>
    <property type="project" value="TreeGrafter"/>
</dbReference>
<feature type="compositionally biased region" description="Gly residues" evidence="7">
    <location>
        <begin position="1447"/>
        <end position="1456"/>
    </location>
</feature>